<proteinExistence type="predicted"/>
<evidence type="ECO:0000256" key="4">
    <source>
        <dbReference type="SAM" id="Coils"/>
    </source>
</evidence>
<gene>
    <name evidence="5" type="ORF">PVAND_004815</name>
</gene>
<dbReference type="AlphaFoldDB" id="A0A9J6C077"/>
<dbReference type="InterPro" id="IPR019734">
    <property type="entry name" value="TPR_rpt"/>
</dbReference>
<dbReference type="GO" id="GO:0031514">
    <property type="term" value="C:motile cilium"/>
    <property type="evidence" value="ECO:0007669"/>
    <property type="project" value="TreeGrafter"/>
</dbReference>
<reference evidence="5" key="1">
    <citation type="submission" date="2021-03" db="EMBL/GenBank/DDBJ databases">
        <title>Chromosome level genome of the anhydrobiotic midge Polypedilum vanderplanki.</title>
        <authorList>
            <person name="Yoshida Y."/>
            <person name="Kikawada T."/>
            <person name="Gusev O."/>
        </authorList>
    </citation>
    <scope>NUCLEOTIDE SEQUENCE</scope>
    <source>
        <strain evidence="5">NIAS01</strain>
        <tissue evidence="5">Whole body or cell culture</tissue>
    </source>
</reference>
<evidence type="ECO:0000313" key="5">
    <source>
        <dbReference type="EMBL" id="KAG5674870.1"/>
    </source>
</evidence>
<dbReference type="PROSITE" id="PS50005">
    <property type="entry name" value="TPR"/>
    <property type="match status" value="1"/>
</dbReference>
<feature type="repeat" description="TPR" evidence="3">
    <location>
        <begin position="775"/>
        <end position="808"/>
    </location>
</feature>
<dbReference type="InterPro" id="IPR011990">
    <property type="entry name" value="TPR-like_helical_dom_sf"/>
</dbReference>
<dbReference type="PANTHER" id="PTHR44314:SF1">
    <property type="entry name" value="CILIA- AND FLAGELLA-ASSOCIATED PROTEIN 70"/>
    <property type="match status" value="1"/>
</dbReference>
<comment type="caution">
    <text evidence="5">The sequence shown here is derived from an EMBL/GenBank/DDBJ whole genome shotgun (WGS) entry which is preliminary data.</text>
</comment>
<dbReference type="SUPFAM" id="SSF48452">
    <property type="entry name" value="TPR-like"/>
    <property type="match status" value="2"/>
</dbReference>
<dbReference type="InterPro" id="IPR052628">
    <property type="entry name" value="CFAP70"/>
</dbReference>
<name>A0A9J6C077_POLVA</name>
<dbReference type="PANTHER" id="PTHR44314">
    <property type="entry name" value="CILIA- AND FLAGELLA-ASSOCIATED PROTEIN 70"/>
    <property type="match status" value="1"/>
</dbReference>
<evidence type="ECO:0000313" key="6">
    <source>
        <dbReference type="Proteomes" id="UP001107558"/>
    </source>
</evidence>
<keyword evidence="1" id="KW-0677">Repeat</keyword>
<organism evidence="5 6">
    <name type="scientific">Polypedilum vanderplanki</name>
    <name type="common">Sleeping chironomid midge</name>
    <dbReference type="NCBI Taxonomy" id="319348"/>
    <lineage>
        <taxon>Eukaryota</taxon>
        <taxon>Metazoa</taxon>
        <taxon>Ecdysozoa</taxon>
        <taxon>Arthropoda</taxon>
        <taxon>Hexapoda</taxon>
        <taxon>Insecta</taxon>
        <taxon>Pterygota</taxon>
        <taxon>Neoptera</taxon>
        <taxon>Endopterygota</taxon>
        <taxon>Diptera</taxon>
        <taxon>Nematocera</taxon>
        <taxon>Chironomoidea</taxon>
        <taxon>Chironomidae</taxon>
        <taxon>Chironominae</taxon>
        <taxon>Polypedilum</taxon>
        <taxon>Polypedilum</taxon>
    </lineage>
</organism>
<keyword evidence="4" id="KW-0175">Coiled coil</keyword>
<accession>A0A9J6C077</accession>
<dbReference type="EMBL" id="JADBJN010000002">
    <property type="protein sequence ID" value="KAG5674870.1"/>
    <property type="molecule type" value="Genomic_DNA"/>
</dbReference>
<dbReference type="GO" id="GO:0003341">
    <property type="term" value="P:cilium movement"/>
    <property type="evidence" value="ECO:0007669"/>
    <property type="project" value="TreeGrafter"/>
</dbReference>
<evidence type="ECO:0000256" key="3">
    <source>
        <dbReference type="PROSITE-ProRule" id="PRU00339"/>
    </source>
</evidence>
<feature type="coiled-coil region" evidence="4">
    <location>
        <begin position="457"/>
        <end position="519"/>
    </location>
</feature>
<dbReference type="GO" id="GO:0070062">
    <property type="term" value="C:extracellular exosome"/>
    <property type="evidence" value="ECO:0007669"/>
    <property type="project" value="TreeGrafter"/>
</dbReference>
<dbReference type="Proteomes" id="UP001107558">
    <property type="component" value="Chromosome 2"/>
</dbReference>
<dbReference type="Gene3D" id="1.25.40.10">
    <property type="entry name" value="Tetratricopeptide repeat domain"/>
    <property type="match status" value="2"/>
</dbReference>
<protein>
    <submittedName>
        <fullName evidence="5">Uncharacterized protein</fullName>
    </submittedName>
</protein>
<dbReference type="OrthoDB" id="10503848at2759"/>
<keyword evidence="2 3" id="KW-0802">TPR repeat</keyword>
<keyword evidence="6" id="KW-1185">Reference proteome</keyword>
<dbReference type="GO" id="GO:0060271">
    <property type="term" value="P:cilium assembly"/>
    <property type="evidence" value="ECO:0007669"/>
    <property type="project" value="TreeGrafter"/>
</dbReference>
<evidence type="ECO:0000256" key="1">
    <source>
        <dbReference type="ARBA" id="ARBA00022737"/>
    </source>
</evidence>
<sequence>MCELFKVSINFKQMQLQNVKDWIENKEIYISLETDEENLVYVETNESIFLIDGCYEMRSKFSIESQNIVTNDDFMFKIFGQNITVKLSMLDNKDNEIIIFEKGYIKLLDLLQLCGKDDACEASLKLKFQDTILILKYEVKFENPPKVTSKFKIEILSLHHFENFEIDDIEACVRFPYNRNFYAAMLRKSHTANSYKNDSYLLDVTLKERNFEIDSNPTHIGFSYENYQQESGVKLFHNFIINQQKFLIELKLNSKMFMAFIDLDIFNYPGVHDVTFILPIYEWDSKIIRQQFQEEELYLTPLAKTSFSRLSKLIVTDDAILKELIIEGKHVAIEIRLKISKSVNMKISLESMLHEVNKIFPFIQEMKTKEEIFMNACEMDLVCIVRKIATRMENFIDANADLCEEKMFQELKLFFNKNLCMKNEFKETVETIIGNNYNLKTKTKTNHEFKIMLIDVFKKMSREIERILENRKRKELKACMNDNVEIWQIEEYIEKGDFQKAKENINHELNKNLDEMKLKERANFFLKIKDFSALEDVIRKLLRIDNCCSYAHYLLSYIFIERCDYNTAIMLLLILTTLKSNSIEYWIILSFLYEKIDYSCGVKFCELNIKSSKFIPNFSLTYSIKYPNIVCVNDLTKVIDSQLKLSLKGSNGIIKNYIEKNHIQFVSDDFKFLQIIEALEEKKYMEAKEILKTISITNDNEMTIRTLKGNILYGVGDTWKSICEYEILYNLCLENGQKFLHLPAIRCGLWYLHQMRNIEKAKKYFDYCCKTYSTFDSWIGLGNSFLISKEYESAEKCFNHANKIDNNSETWISLAFVNCKLQKCELALKCYLIAKKLGILQENERFIEVETFLNI</sequence>
<evidence type="ECO:0000256" key="2">
    <source>
        <dbReference type="ARBA" id="ARBA00022803"/>
    </source>
</evidence>